<comment type="caution">
    <text evidence="1">The sequence shown here is derived from an EMBL/GenBank/DDBJ whole genome shotgun (WGS) entry which is preliminary data.</text>
</comment>
<sequence length="358" mass="37178">MRRLPAAVVVAGVVLLVLVAAHPVAGPVSGPQREAAEGDDTGIELLREAAYAGRTRSYTGTRLVTTWGAAGPSSALTHVRNVPGEGLTVRAETAAGAGTVAVGVDPGSPAAGLVSPSDGMLDVLARNYRVETAGTGTACGRTGRFVQATRADGSPAARYLVDEAGGVVLRREVFDGRGTLTRADAFIELSVPQERAAPRMSGHAWYGGPSLGGGPPNGQVAHLRQRGWDVPAALPGRLELFTAGETAEGYLHLGYSDGLSVVSIFVQRGTLDESRLAGWHARSRGGHTIWIRGLTGFEAAAQQVVWASGEHVYTVVADAPADMVDAAVAVLPHQEGIGAWEQVCRGADRLLSWISPFA</sequence>
<protein>
    <recommendedName>
        <fullName evidence="3">MucB/RseB N-terminal domain-containing protein</fullName>
    </recommendedName>
</protein>
<organism evidence="1 2">
    <name type="scientific">Spongiactinospora gelatinilytica</name>
    <dbReference type="NCBI Taxonomy" id="2666298"/>
    <lineage>
        <taxon>Bacteria</taxon>
        <taxon>Bacillati</taxon>
        <taxon>Actinomycetota</taxon>
        <taxon>Actinomycetes</taxon>
        <taxon>Streptosporangiales</taxon>
        <taxon>Streptosporangiaceae</taxon>
        <taxon>Spongiactinospora</taxon>
    </lineage>
</organism>
<dbReference type="Proteomes" id="UP000248544">
    <property type="component" value="Unassembled WGS sequence"/>
</dbReference>
<accession>A0A2W2H8U1</accession>
<dbReference type="Gene3D" id="2.50.20.10">
    <property type="entry name" value="Lipoprotein localisation LolA/LolB/LppX"/>
    <property type="match status" value="1"/>
</dbReference>
<reference evidence="1 2" key="1">
    <citation type="submission" date="2018-01" db="EMBL/GenBank/DDBJ databases">
        <title>Draft genome sequence of Sphaerisporangium sp. 7K107.</title>
        <authorList>
            <person name="Sahin N."/>
            <person name="Saygin H."/>
            <person name="Ay H."/>
        </authorList>
    </citation>
    <scope>NUCLEOTIDE SEQUENCE [LARGE SCALE GENOMIC DNA]</scope>
    <source>
        <strain evidence="1 2">7K107</strain>
    </source>
</reference>
<keyword evidence="2" id="KW-1185">Reference proteome</keyword>
<evidence type="ECO:0008006" key="3">
    <source>
        <dbReference type="Google" id="ProtNLM"/>
    </source>
</evidence>
<name>A0A2W2H8U1_9ACTN</name>
<evidence type="ECO:0000313" key="1">
    <source>
        <dbReference type="EMBL" id="PZG42647.1"/>
    </source>
</evidence>
<gene>
    <name evidence="1" type="ORF">C1I98_19565</name>
</gene>
<dbReference type="AlphaFoldDB" id="A0A2W2H8U1"/>
<proteinExistence type="predicted"/>
<dbReference type="EMBL" id="POUA01000150">
    <property type="protein sequence ID" value="PZG42647.1"/>
    <property type="molecule type" value="Genomic_DNA"/>
</dbReference>
<dbReference type="RefSeq" id="WP_111168891.1">
    <property type="nucleotide sequence ID" value="NZ_POUA01000150.1"/>
</dbReference>
<evidence type="ECO:0000313" key="2">
    <source>
        <dbReference type="Proteomes" id="UP000248544"/>
    </source>
</evidence>